<proteinExistence type="predicted"/>
<dbReference type="EMBL" id="VFLP01000002">
    <property type="protein sequence ID" value="TRX98418.1"/>
    <property type="molecule type" value="Genomic_DNA"/>
</dbReference>
<dbReference type="Proteomes" id="UP000319160">
    <property type="component" value="Unassembled WGS sequence"/>
</dbReference>
<sequence>MELTPIRVRGKRRAGGEQPVVARPLLKRLKKGQSQNKQAKDLRPKASEIEKSIPLEILERIFWLSENVNLPRAGPRLGRLLSGLSTLRETFITAFAPTWEVWFGRVDDRGTDFRGVHSYVDWEEDGDQFGGNPSFQTDLLACSWTTIDMILDCRDIWVRRHARTRSFQYPPLWGDPIEPSSNTISSDAAGISDIKDARSSFYRDYNAFRDIERLSTHSESANYRLERNPCTWIGVHRNTEIPDDLLIGPWDEGSLQKFFWLVQAGARLSSGQTWEITREGFGNAISDQLAPNLTVIRLLYILGAFQKWPRYVIEEEYHRIDTIMPTLSGIITLWPKYTYIEMVLSTYNDRLICR</sequence>
<keyword evidence="2" id="KW-1185">Reference proteome</keyword>
<name>A0A553IDX7_9PEZI</name>
<evidence type="ECO:0000313" key="1">
    <source>
        <dbReference type="EMBL" id="TRX98418.1"/>
    </source>
</evidence>
<comment type="caution">
    <text evidence="1">The sequence shown here is derived from an EMBL/GenBank/DDBJ whole genome shotgun (WGS) entry which is preliminary data.</text>
</comment>
<gene>
    <name evidence="1" type="ORF">FHL15_000492</name>
</gene>
<protein>
    <submittedName>
        <fullName evidence="1">Uncharacterized protein</fullName>
    </submittedName>
</protein>
<dbReference type="AlphaFoldDB" id="A0A553IDX7"/>
<evidence type="ECO:0000313" key="2">
    <source>
        <dbReference type="Proteomes" id="UP000319160"/>
    </source>
</evidence>
<organism evidence="1 2">
    <name type="scientific">Xylaria flabelliformis</name>
    <dbReference type="NCBI Taxonomy" id="2512241"/>
    <lineage>
        <taxon>Eukaryota</taxon>
        <taxon>Fungi</taxon>
        <taxon>Dikarya</taxon>
        <taxon>Ascomycota</taxon>
        <taxon>Pezizomycotina</taxon>
        <taxon>Sordariomycetes</taxon>
        <taxon>Xylariomycetidae</taxon>
        <taxon>Xylariales</taxon>
        <taxon>Xylariaceae</taxon>
        <taxon>Xylaria</taxon>
    </lineage>
</organism>
<accession>A0A553IDX7</accession>
<reference evidence="2" key="1">
    <citation type="submission" date="2019-06" db="EMBL/GenBank/DDBJ databases">
        <title>Draft genome sequence of the griseofulvin-producing fungus Xylaria cubensis strain G536.</title>
        <authorList>
            <person name="Mead M.E."/>
            <person name="Raja H.A."/>
            <person name="Steenwyk J.L."/>
            <person name="Knowles S.L."/>
            <person name="Oberlies N.H."/>
            <person name="Rokas A."/>
        </authorList>
    </citation>
    <scope>NUCLEOTIDE SEQUENCE [LARGE SCALE GENOMIC DNA]</scope>
    <source>
        <strain evidence="2">G536</strain>
    </source>
</reference>
<dbReference type="OrthoDB" id="4167490at2759"/>